<comment type="subcellular location">
    <subcellularLocation>
        <location evidence="1">Nucleus</location>
    </subcellularLocation>
</comment>
<evidence type="ECO:0000259" key="6">
    <source>
        <dbReference type="PROSITE" id="PS50888"/>
    </source>
</evidence>
<gene>
    <name evidence="7" type="ORF">FBUS_00958</name>
</gene>
<dbReference type="GO" id="GO:0003677">
    <property type="term" value="F:DNA binding"/>
    <property type="evidence" value="ECO:0007669"/>
    <property type="project" value="InterPro"/>
</dbReference>
<name>A0A8E0RRS4_9TREM</name>
<dbReference type="OrthoDB" id="6371181at2759"/>
<evidence type="ECO:0000256" key="3">
    <source>
        <dbReference type="ARBA" id="ARBA00023163"/>
    </source>
</evidence>
<feature type="compositionally biased region" description="Polar residues" evidence="5">
    <location>
        <begin position="378"/>
        <end position="395"/>
    </location>
</feature>
<reference evidence="7" key="1">
    <citation type="submission" date="2019-05" db="EMBL/GenBank/DDBJ databases">
        <title>Annotation for the trematode Fasciolopsis buski.</title>
        <authorList>
            <person name="Choi Y.-J."/>
        </authorList>
    </citation>
    <scope>NUCLEOTIDE SEQUENCE</scope>
    <source>
        <strain evidence="7">HT</strain>
        <tissue evidence="7">Whole worm</tissue>
    </source>
</reference>
<dbReference type="Proteomes" id="UP000728185">
    <property type="component" value="Unassembled WGS sequence"/>
</dbReference>
<dbReference type="InterPro" id="IPR011598">
    <property type="entry name" value="bHLH_dom"/>
</dbReference>
<protein>
    <submittedName>
        <fullName evidence="7">Hairy/enhancer-of-split with YRPW motif protein 2</fullName>
    </submittedName>
</protein>
<evidence type="ECO:0000256" key="5">
    <source>
        <dbReference type="SAM" id="MobiDB-lite"/>
    </source>
</evidence>
<dbReference type="PROSITE" id="PS50888">
    <property type="entry name" value="BHLH"/>
    <property type="match status" value="1"/>
</dbReference>
<proteinExistence type="predicted"/>
<keyword evidence="8" id="KW-1185">Reference proteome</keyword>
<feature type="compositionally biased region" description="Low complexity" evidence="5">
    <location>
        <begin position="352"/>
        <end position="377"/>
    </location>
</feature>
<keyword evidence="4" id="KW-0539">Nucleus</keyword>
<dbReference type="SMART" id="SM00353">
    <property type="entry name" value="HLH"/>
    <property type="match status" value="1"/>
</dbReference>
<keyword evidence="3" id="KW-0804">Transcription</keyword>
<dbReference type="Pfam" id="PF07527">
    <property type="entry name" value="Hairy_orange"/>
    <property type="match status" value="1"/>
</dbReference>
<dbReference type="Gene3D" id="4.10.280.10">
    <property type="entry name" value="Helix-loop-helix DNA-binding domain"/>
    <property type="match status" value="1"/>
</dbReference>
<evidence type="ECO:0000256" key="1">
    <source>
        <dbReference type="ARBA" id="ARBA00004123"/>
    </source>
</evidence>
<organism evidence="7 8">
    <name type="scientific">Fasciolopsis buskii</name>
    <dbReference type="NCBI Taxonomy" id="27845"/>
    <lineage>
        <taxon>Eukaryota</taxon>
        <taxon>Metazoa</taxon>
        <taxon>Spiralia</taxon>
        <taxon>Lophotrochozoa</taxon>
        <taxon>Platyhelminthes</taxon>
        <taxon>Trematoda</taxon>
        <taxon>Digenea</taxon>
        <taxon>Plagiorchiida</taxon>
        <taxon>Echinostomata</taxon>
        <taxon>Echinostomatoidea</taxon>
        <taxon>Fasciolidae</taxon>
        <taxon>Fasciolopsis</taxon>
    </lineage>
</organism>
<feature type="compositionally biased region" description="Low complexity" evidence="5">
    <location>
        <begin position="200"/>
        <end position="223"/>
    </location>
</feature>
<evidence type="ECO:0000313" key="7">
    <source>
        <dbReference type="EMBL" id="KAA0189948.1"/>
    </source>
</evidence>
<dbReference type="SUPFAM" id="SSF158457">
    <property type="entry name" value="Orange domain-like"/>
    <property type="match status" value="1"/>
</dbReference>
<dbReference type="InterPro" id="IPR050370">
    <property type="entry name" value="HES_HEY"/>
</dbReference>
<feature type="region of interest" description="Disordered" evidence="5">
    <location>
        <begin position="190"/>
        <end position="240"/>
    </location>
</feature>
<dbReference type="AlphaFoldDB" id="A0A8E0RRS4"/>
<dbReference type="GO" id="GO:0006355">
    <property type="term" value="P:regulation of DNA-templated transcription"/>
    <property type="evidence" value="ECO:0007669"/>
    <property type="project" value="InterPro"/>
</dbReference>
<dbReference type="EMBL" id="LUCM01007434">
    <property type="protein sequence ID" value="KAA0189948.1"/>
    <property type="molecule type" value="Genomic_DNA"/>
</dbReference>
<dbReference type="SUPFAM" id="SSF47459">
    <property type="entry name" value="HLH, helix-loop-helix DNA-binding domain"/>
    <property type="match status" value="1"/>
</dbReference>
<feature type="compositionally biased region" description="Polar residues" evidence="5">
    <location>
        <begin position="231"/>
        <end position="240"/>
    </location>
</feature>
<dbReference type="Gene3D" id="6.10.250.980">
    <property type="match status" value="1"/>
</dbReference>
<keyword evidence="2" id="KW-0805">Transcription regulation</keyword>
<feature type="region of interest" description="Disordered" evidence="5">
    <location>
        <begin position="342"/>
        <end position="409"/>
    </location>
</feature>
<dbReference type="InterPro" id="IPR036638">
    <property type="entry name" value="HLH_DNA-bd_sf"/>
</dbReference>
<dbReference type="GO" id="GO:0005634">
    <property type="term" value="C:nucleus"/>
    <property type="evidence" value="ECO:0007669"/>
    <property type="project" value="UniProtKB-SubCell"/>
</dbReference>
<evidence type="ECO:0000256" key="2">
    <source>
        <dbReference type="ARBA" id="ARBA00023015"/>
    </source>
</evidence>
<accession>A0A8E0RRS4</accession>
<sequence>MPETDCTTGELVKHRMHINGSRKLRTTSMDEDSADEMCADDPGSPYSGAVVSDRKRRRGVIEKRRRDRINSSLHDLKRLVPDNVHKPGTAKLEKAEILQATVDFIQRLYREGHVLSAEARAVELRRAGFKDCLLEVTRLLSSFDGQPNSVPQMEEMRRTLLAHLHQCDQQRDQEAKAYLSHVAAVTNAIGTSSSGPLRQTAPGTGPPTATTTGKSTKRGTSTSIADMVTGSGKSSLPGTRSFSIANTYLPHLDHRMIDNAHSTPAPYIQNINRCTMTPSAGKASLNSSYPYSPMKGLSESGSACCPSTERAYYPTDYIANGKPVNLIDNCVYVTPANSTSLEHGHYSQIPTQHSRLQQQQQPSASSQHSQSFSTNHSCTNPLGPNESQSTSSPPFHSTPDDADLGTSPNLLLGVGKLTNSTESYSDPSVISIGQMKSDSTVDDNQSHGFPITPNKPVPFYMHSSNPPVTSMSALSVNQLAIKLETQSHDNAIYSSYATSFGSNSSHSVAAYSSHPSNYDPSMIATSMKPIEWCPTGESVGTIHSSQQNEVHVDDYMPQWDYAFQML</sequence>
<dbReference type="InterPro" id="IPR003650">
    <property type="entry name" value="Orange_dom"/>
</dbReference>
<feature type="domain" description="BHLH" evidence="6">
    <location>
        <begin position="53"/>
        <end position="108"/>
    </location>
</feature>
<dbReference type="Pfam" id="PF00010">
    <property type="entry name" value="HLH"/>
    <property type="match status" value="1"/>
</dbReference>
<comment type="caution">
    <text evidence="7">The sequence shown here is derived from an EMBL/GenBank/DDBJ whole genome shotgun (WGS) entry which is preliminary data.</text>
</comment>
<evidence type="ECO:0000256" key="4">
    <source>
        <dbReference type="ARBA" id="ARBA00023242"/>
    </source>
</evidence>
<evidence type="ECO:0000313" key="8">
    <source>
        <dbReference type="Proteomes" id="UP000728185"/>
    </source>
</evidence>
<dbReference type="PANTHER" id="PTHR10985">
    <property type="entry name" value="BASIC HELIX-LOOP-HELIX TRANSCRIPTION FACTOR, HES-RELATED"/>
    <property type="match status" value="1"/>
</dbReference>
<dbReference type="GO" id="GO:0046983">
    <property type="term" value="F:protein dimerization activity"/>
    <property type="evidence" value="ECO:0007669"/>
    <property type="project" value="InterPro"/>
</dbReference>